<dbReference type="PANTHER" id="PTHR30069:SF29">
    <property type="entry name" value="HEMOGLOBIN AND HEMOGLOBIN-HAPTOGLOBIN-BINDING PROTEIN 1-RELATED"/>
    <property type="match status" value="1"/>
</dbReference>
<dbReference type="InterPro" id="IPR039426">
    <property type="entry name" value="TonB-dep_rcpt-like"/>
</dbReference>
<dbReference type="Pfam" id="PF00593">
    <property type="entry name" value="TonB_dep_Rec_b-barrel"/>
    <property type="match status" value="1"/>
</dbReference>
<evidence type="ECO:0000256" key="1">
    <source>
        <dbReference type="ARBA" id="ARBA00004571"/>
    </source>
</evidence>
<dbReference type="Pfam" id="PF07715">
    <property type="entry name" value="Plug"/>
    <property type="match status" value="1"/>
</dbReference>
<dbReference type="PANTHER" id="PTHR30069">
    <property type="entry name" value="TONB-DEPENDENT OUTER MEMBRANE RECEPTOR"/>
    <property type="match status" value="1"/>
</dbReference>
<dbReference type="KEGG" id="smur:BWP33_11520"/>
<evidence type="ECO:0000256" key="11">
    <source>
        <dbReference type="PROSITE-ProRule" id="PRU01360"/>
    </source>
</evidence>
<keyword evidence="6 14" id="KW-0732">Signal</keyword>
<evidence type="ECO:0000256" key="13">
    <source>
        <dbReference type="RuleBase" id="RU003357"/>
    </source>
</evidence>
<dbReference type="PROSITE" id="PS52016">
    <property type="entry name" value="TONB_DEPENDENT_REC_3"/>
    <property type="match status" value="1"/>
</dbReference>
<dbReference type="HOGENOM" id="CLU_008287_19_0_4"/>
<evidence type="ECO:0000256" key="14">
    <source>
        <dbReference type="SAM" id="SignalP"/>
    </source>
</evidence>
<comment type="subcellular location">
    <subcellularLocation>
        <location evidence="1 11">Cell outer membrane</location>
        <topology evidence="1 11">Multi-pass membrane protein</topology>
    </subcellularLocation>
</comment>
<dbReference type="OrthoDB" id="9764669at2"/>
<gene>
    <name evidence="17" type="ORF">HMPREF9021_01586</name>
</gene>
<organism evidence="17 18">
    <name type="scientific">Simonsiella muelleri ATCC 29453</name>
    <dbReference type="NCBI Taxonomy" id="641147"/>
    <lineage>
        <taxon>Bacteria</taxon>
        <taxon>Pseudomonadati</taxon>
        <taxon>Pseudomonadota</taxon>
        <taxon>Betaproteobacteria</taxon>
        <taxon>Neisseriales</taxon>
        <taxon>Neisseriaceae</taxon>
        <taxon>Simonsiella</taxon>
    </lineage>
</organism>
<dbReference type="InterPro" id="IPR012910">
    <property type="entry name" value="Plug_dom"/>
</dbReference>
<accession>V9H5R1</accession>
<dbReference type="Proteomes" id="UP000017813">
    <property type="component" value="Unassembled WGS sequence"/>
</dbReference>
<keyword evidence="10 11" id="KW-0998">Cell outer membrane</keyword>
<dbReference type="InterPro" id="IPR010917">
    <property type="entry name" value="TonB_rcpt_CS"/>
</dbReference>
<dbReference type="GO" id="GO:0015344">
    <property type="term" value="F:siderophore uptake transmembrane transporter activity"/>
    <property type="evidence" value="ECO:0007669"/>
    <property type="project" value="TreeGrafter"/>
</dbReference>
<evidence type="ECO:0000256" key="4">
    <source>
        <dbReference type="ARBA" id="ARBA00022452"/>
    </source>
</evidence>
<dbReference type="GO" id="GO:0009279">
    <property type="term" value="C:cell outer membrane"/>
    <property type="evidence" value="ECO:0007669"/>
    <property type="project" value="UniProtKB-SubCell"/>
</dbReference>
<feature type="domain" description="TonB-dependent receptor plug" evidence="16">
    <location>
        <begin position="50"/>
        <end position="152"/>
    </location>
</feature>
<comment type="similarity">
    <text evidence="2 11 13">Belongs to the TonB-dependent receptor family.</text>
</comment>
<dbReference type="InterPro" id="IPR037066">
    <property type="entry name" value="Plug_dom_sf"/>
</dbReference>
<evidence type="ECO:0000256" key="6">
    <source>
        <dbReference type="ARBA" id="ARBA00022729"/>
    </source>
</evidence>
<evidence type="ECO:0000256" key="9">
    <source>
        <dbReference type="ARBA" id="ARBA00023170"/>
    </source>
</evidence>
<keyword evidence="8 11" id="KW-0472">Membrane</keyword>
<dbReference type="AlphaFoldDB" id="V9H5R1"/>
<dbReference type="Gene3D" id="2.170.130.10">
    <property type="entry name" value="TonB-dependent receptor, plug domain"/>
    <property type="match status" value="1"/>
</dbReference>
<dbReference type="eggNOG" id="COG4771">
    <property type="taxonomic scope" value="Bacteria"/>
</dbReference>
<dbReference type="GO" id="GO:0044718">
    <property type="term" value="P:siderophore transmembrane transport"/>
    <property type="evidence" value="ECO:0007669"/>
    <property type="project" value="TreeGrafter"/>
</dbReference>
<evidence type="ECO:0000256" key="12">
    <source>
        <dbReference type="PROSITE-ProRule" id="PRU10144"/>
    </source>
</evidence>
<evidence type="ECO:0000259" key="15">
    <source>
        <dbReference type="Pfam" id="PF00593"/>
    </source>
</evidence>
<dbReference type="InterPro" id="IPR036942">
    <property type="entry name" value="Beta-barrel_TonB_sf"/>
</dbReference>
<dbReference type="NCBIfam" id="TIGR01786">
    <property type="entry name" value="TonB-hemlactrns"/>
    <property type="match status" value="1"/>
</dbReference>
<keyword evidence="4 11" id="KW-1134">Transmembrane beta strand</keyword>
<reference evidence="17 18" key="1">
    <citation type="submission" date="2010-03" db="EMBL/GenBank/DDBJ databases">
        <authorList>
            <consortium name="The Broad Institute Genome Sequencing Platform"/>
            <person name="Ward D."/>
            <person name="Earl A."/>
            <person name="Feldgarden M."/>
            <person name="Gevers D."/>
            <person name="Young S."/>
            <person name="Zeng Q."/>
            <person name="Koehrsen M."/>
            <person name="Alvarado L."/>
            <person name="Berlin A.M."/>
            <person name="Borenstein D."/>
            <person name="Chapman S.B."/>
            <person name="Chen Z."/>
            <person name="Engels R."/>
            <person name="Freedman E."/>
            <person name="Gellesch M."/>
            <person name="Goldberg J."/>
            <person name="Griggs A."/>
            <person name="Gujja S."/>
            <person name="Heilman E.R."/>
            <person name="Heiman D.I."/>
            <person name="Hepburn T.A."/>
            <person name="Howarth C."/>
            <person name="Jen D."/>
            <person name="Larson L."/>
            <person name="Mehta T."/>
            <person name="Park D."/>
            <person name="Pearson M."/>
            <person name="Richards J."/>
            <person name="Roberts A."/>
            <person name="Saif S."/>
            <person name="Shea T.D."/>
            <person name="Shenoy N."/>
            <person name="Sisk P."/>
            <person name="Stolte C."/>
            <person name="Sykes S.N."/>
            <person name="Walk T."/>
            <person name="White J."/>
            <person name="Yandava C."/>
            <person name="Izard J."/>
            <person name="Baranova O.V."/>
            <person name="Blanton J.M."/>
            <person name="Tanner A.C."/>
            <person name="Dewhirst F."/>
            <person name="Haas B."/>
            <person name="Nusbaum C."/>
            <person name="Birren B."/>
        </authorList>
    </citation>
    <scope>NUCLEOTIDE SEQUENCE [LARGE SCALE GENOMIC DNA]</scope>
    <source>
        <strain evidence="17 18">ATCC 29453</strain>
    </source>
</reference>
<comment type="caution">
    <text evidence="17">The sequence shown here is derived from an EMBL/GenBank/DDBJ whole genome shotgun (WGS) entry which is preliminary data.</text>
</comment>
<name>V9H5R1_9NEIS</name>
<evidence type="ECO:0000313" key="18">
    <source>
        <dbReference type="Proteomes" id="UP000017813"/>
    </source>
</evidence>
<keyword evidence="3 11" id="KW-0813">Transport</keyword>
<evidence type="ECO:0000256" key="5">
    <source>
        <dbReference type="ARBA" id="ARBA00022692"/>
    </source>
</evidence>
<dbReference type="Gene3D" id="2.40.170.20">
    <property type="entry name" value="TonB-dependent receptor, beta-barrel domain"/>
    <property type="match status" value="1"/>
</dbReference>
<keyword evidence="18" id="KW-1185">Reference proteome</keyword>
<evidence type="ECO:0000256" key="3">
    <source>
        <dbReference type="ARBA" id="ARBA00022448"/>
    </source>
</evidence>
<dbReference type="CDD" id="cd01347">
    <property type="entry name" value="ligand_gated_channel"/>
    <property type="match status" value="1"/>
</dbReference>
<evidence type="ECO:0000256" key="2">
    <source>
        <dbReference type="ARBA" id="ARBA00009810"/>
    </source>
</evidence>
<dbReference type="SUPFAM" id="SSF56935">
    <property type="entry name" value="Porins"/>
    <property type="match status" value="1"/>
</dbReference>
<reference evidence="17 18" key="2">
    <citation type="submission" date="2011-10" db="EMBL/GenBank/DDBJ databases">
        <title>The Genome Sequence of Simonsiella muelleri ATCC 29453.</title>
        <authorList>
            <consortium name="The Broad Institute Genome Sequencing Platform"/>
            <consortium name="The Broad Institute Genome Sequencing Center for Infectious Disease"/>
            <person name="Earl A."/>
            <person name="Ward D."/>
            <person name="Feldgarden M."/>
            <person name="Gevers D."/>
            <person name="Izard J."/>
            <person name="Baranova O.V."/>
            <person name="Blanton J.M."/>
            <person name="Tanner A.C."/>
            <person name="Dewhirst F."/>
            <person name="Young S.K."/>
            <person name="Zeng Q."/>
            <person name="Gargeya S."/>
            <person name="Fitzgerald M."/>
            <person name="Haas B."/>
            <person name="Abouelleil A."/>
            <person name="Alvarado L."/>
            <person name="Arachchi H.M."/>
            <person name="Berlin A."/>
            <person name="Brown A."/>
            <person name="Chapman S.B."/>
            <person name="Chen Z."/>
            <person name="Dunbar C."/>
            <person name="Freedman E."/>
            <person name="Gearin G."/>
            <person name="Goldberg J."/>
            <person name="Griggs A."/>
            <person name="Gujja S."/>
            <person name="Heiman D."/>
            <person name="Howarth C."/>
            <person name="Larson L."/>
            <person name="Lui A."/>
            <person name="MacDonald P.J.P."/>
            <person name="Montmayeur A."/>
            <person name="Murphy C."/>
            <person name="Neiman D."/>
            <person name="Pearson M."/>
            <person name="Priest M."/>
            <person name="Roberts A."/>
            <person name="Saif S."/>
            <person name="Shea T."/>
            <person name="Shenoy N."/>
            <person name="Sisk P."/>
            <person name="Stolte C."/>
            <person name="Sykes S."/>
            <person name="Wortman J."/>
            <person name="Nusbaum C."/>
            <person name="Birren B."/>
        </authorList>
    </citation>
    <scope>NUCLEOTIDE SEQUENCE [LARGE SCALE GENOMIC DNA]</scope>
    <source>
        <strain evidence="17 18">ATCC 29453</strain>
    </source>
</reference>
<dbReference type="RefSeq" id="WP_002642330.1">
    <property type="nucleotide sequence ID" value="NZ_CP019448.1"/>
</dbReference>
<feature type="signal peptide" evidence="14">
    <location>
        <begin position="1"/>
        <end position="24"/>
    </location>
</feature>
<sequence>MRITKIKTLSFLLLMVFGASQAIANETTATQTLETVKVKGKRVNPSLERKNQEAIRREMINDTRDLVRYSADVGISDDGRRTKGFAMRGVEENRVGISIDGVSLPESEENSLYARYGNFNNSRLSIDPELVRSIEVNKGADSINSGSGALGGNVNYRTLNGSDLLRDNRTLGGMFKSGYASKNREWVNTLGVGFNNGTVDVALLYSHRHGHELKSNGGDVELYKPNSYATEYDIQRFAEVGSSRIKPDPSQHKNNSWLAKLGWQINPNHRVGVSVNGQKSNNYIHEYSYAMNTSWREADDVQKRINGNLFYEYTPESQWLALLRADIDHQKTDNGSINYKGDYDSTKVNTGNWRTDYYRYDKSWTSNRDFRNNETKLNRFGLRMDSQPLQWGKTTHELSMKLLAGQRQFKNVNTDENLDRQGKVTKTDIYTIQYPVKTNQYRIALSDKFRLTDRLSGHIGVAYDYYKIKPSEPDGIPCGKDGGFGRLCSGTPVPASFKDWSFTTGLNWKFNPNWQAGYNFATGFRVPTASEMYFTFESVYGSWLANPKLTSERSQNHTLFLQGRGEKGSLDLSVYQSRYRDFLYEQETNLTREDPTCDEFAAYYTGCTGKRTDYFQQMVNLDKARVNGVEISGSLNLDKISPLPQGWKLSSSLGYSKGSMNIKEGKLSMLSIQPLKFVLGLDYEQPAKKYGVFSRLTYTGAKKAKDAQTGEYATRCLGTISSYSGRCIGTEEAYTKIIDYRFLNKRAWVFDVFGYYRPTQNLTLRAGVYNLFNTKYHTWDSLRGINMRSTINSISLYEYSRGNLQGLERYTAPGRNYAVSLEYKF</sequence>
<keyword evidence="5 11" id="KW-0812">Transmembrane</keyword>
<feature type="short sequence motif" description="TonB C-terminal box" evidence="12">
    <location>
        <begin position="808"/>
        <end position="825"/>
    </location>
</feature>
<feature type="domain" description="TonB-dependent receptor-like beta-barrel" evidence="15">
    <location>
        <begin position="299"/>
        <end position="771"/>
    </location>
</feature>
<evidence type="ECO:0000256" key="8">
    <source>
        <dbReference type="ARBA" id="ARBA00023136"/>
    </source>
</evidence>
<dbReference type="InterPro" id="IPR010949">
    <property type="entry name" value="TonB_Hb/transfer/lactofer_rcpt"/>
</dbReference>
<dbReference type="STRING" id="641147.HMPREF9021_01586"/>
<evidence type="ECO:0000256" key="10">
    <source>
        <dbReference type="ARBA" id="ARBA00023237"/>
    </source>
</evidence>
<protein>
    <submittedName>
        <fullName evidence="17">TonB-dependent hemoglobin/transferrin/lactoferrin receptor family protein</fullName>
    </submittedName>
</protein>
<evidence type="ECO:0000259" key="16">
    <source>
        <dbReference type="Pfam" id="PF07715"/>
    </source>
</evidence>
<keyword evidence="9 17" id="KW-0675">Receptor</keyword>
<dbReference type="PROSITE" id="PS01156">
    <property type="entry name" value="TONB_DEPENDENT_REC_2"/>
    <property type="match status" value="1"/>
</dbReference>
<evidence type="ECO:0000313" key="17">
    <source>
        <dbReference type="EMBL" id="EFG30616.1"/>
    </source>
</evidence>
<evidence type="ECO:0000256" key="7">
    <source>
        <dbReference type="ARBA" id="ARBA00023077"/>
    </source>
</evidence>
<feature type="chain" id="PRO_5030178883" evidence="14">
    <location>
        <begin position="25"/>
        <end position="825"/>
    </location>
</feature>
<proteinExistence type="inferred from homology"/>
<dbReference type="EMBL" id="ADCY02000043">
    <property type="protein sequence ID" value="EFG30616.1"/>
    <property type="molecule type" value="Genomic_DNA"/>
</dbReference>
<keyword evidence="7 13" id="KW-0798">TonB box</keyword>
<dbReference type="InterPro" id="IPR000531">
    <property type="entry name" value="Beta-barrel_TonB"/>
</dbReference>